<reference evidence="3 4" key="1">
    <citation type="journal article" date="2020" name="J. Clin. Microbiol.">
        <title>Assessing the Genetic Diversity of Austrian Corynebacterium diphtheriae Clinical Isolates, 2011-2019.</title>
        <authorList>
            <person name="Schaeffer J."/>
            <person name="Huhulescu S."/>
            <person name="Stoeger A."/>
            <person name="Allerberger F."/>
            <person name="Ruppitsch W."/>
        </authorList>
    </citation>
    <scope>NUCLEOTIDE SEQUENCE [LARGE SCALE GENOMIC DNA]</scope>
    <source>
        <strain evidence="3 4">04-17</strain>
    </source>
</reference>
<dbReference type="RefSeq" id="WP_327786824.1">
    <property type="nucleotide sequence ID" value="NZ_JADQUG010000084.1"/>
</dbReference>
<name>A0ABS0LFA0_9CORY</name>
<accession>A0ABS0LFA0</accession>
<sequence>MRARSSLSQQQREQLVDLFKHGIDYSAASRQLSVSKYAVRKLLRRFKLHGRLCL</sequence>
<organism evidence="3 4">
    <name type="scientific">Corynebacterium belfantii</name>
    <dbReference type="NCBI Taxonomy" id="2014537"/>
    <lineage>
        <taxon>Bacteria</taxon>
        <taxon>Bacillati</taxon>
        <taxon>Actinomycetota</taxon>
        <taxon>Actinomycetes</taxon>
        <taxon>Mycobacteriales</taxon>
        <taxon>Corynebacteriaceae</taxon>
        <taxon>Corynebacterium</taxon>
    </lineage>
</organism>
<keyword evidence="1" id="KW-0563">Paired box</keyword>
<feature type="non-terminal residue" evidence="3">
    <location>
        <position position="54"/>
    </location>
</feature>
<dbReference type="InterPro" id="IPR009057">
    <property type="entry name" value="Homeodomain-like_sf"/>
</dbReference>
<evidence type="ECO:0000259" key="2">
    <source>
        <dbReference type="Pfam" id="PF00292"/>
    </source>
</evidence>
<dbReference type="Pfam" id="PF00292">
    <property type="entry name" value="PAX"/>
    <property type="match status" value="1"/>
</dbReference>
<evidence type="ECO:0000313" key="4">
    <source>
        <dbReference type="Proteomes" id="UP000615580"/>
    </source>
</evidence>
<dbReference type="InterPro" id="IPR036388">
    <property type="entry name" value="WH-like_DNA-bd_sf"/>
</dbReference>
<dbReference type="EMBL" id="JADQUG010000084">
    <property type="protein sequence ID" value="MBG9355370.1"/>
    <property type="molecule type" value="Genomic_DNA"/>
</dbReference>
<evidence type="ECO:0000256" key="1">
    <source>
        <dbReference type="ARBA" id="ARBA00022724"/>
    </source>
</evidence>
<dbReference type="Gene3D" id="1.10.10.10">
    <property type="entry name" value="Winged helix-like DNA-binding domain superfamily/Winged helix DNA-binding domain"/>
    <property type="match status" value="1"/>
</dbReference>
<protein>
    <submittedName>
        <fullName evidence="3">IS3 family transposase</fullName>
    </submittedName>
</protein>
<dbReference type="SUPFAM" id="SSF46689">
    <property type="entry name" value="Homeodomain-like"/>
    <property type="match status" value="1"/>
</dbReference>
<keyword evidence="4" id="KW-1185">Reference proteome</keyword>
<evidence type="ECO:0000313" key="3">
    <source>
        <dbReference type="EMBL" id="MBG9355370.1"/>
    </source>
</evidence>
<dbReference type="InterPro" id="IPR001523">
    <property type="entry name" value="Paired_dom"/>
</dbReference>
<dbReference type="Proteomes" id="UP000615580">
    <property type="component" value="Unassembled WGS sequence"/>
</dbReference>
<feature type="domain" description="Paired" evidence="2">
    <location>
        <begin position="7"/>
        <end position="50"/>
    </location>
</feature>
<proteinExistence type="predicted"/>
<gene>
    <name evidence="3" type="ORF">I4J41_12680</name>
</gene>
<comment type="caution">
    <text evidence="3">The sequence shown here is derived from an EMBL/GenBank/DDBJ whole genome shotgun (WGS) entry which is preliminary data.</text>
</comment>